<dbReference type="Pfam" id="PF07687">
    <property type="entry name" value="M20_dimer"/>
    <property type="match status" value="1"/>
</dbReference>
<dbReference type="GO" id="GO:0016787">
    <property type="term" value="F:hydrolase activity"/>
    <property type="evidence" value="ECO:0007669"/>
    <property type="project" value="UniProtKB-KW"/>
</dbReference>
<protein>
    <recommendedName>
        <fullName evidence="7">Peptidase M20 dimerisation domain-containing protein</fullName>
    </recommendedName>
</protein>
<accession>A0AAE0IE49</accession>
<keyword evidence="3" id="KW-0479">Metal-binding</keyword>
<dbReference type="Proteomes" id="UP001286456">
    <property type="component" value="Unassembled WGS sequence"/>
</dbReference>
<feature type="domain" description="Peptidase M20 dimerisation" evidence="7">
    <location>
        <begin position="194"/>
        <end position="295"/>
    </location>
</feature>
<dbReference type="SUPFAM" id="SSF55031">
    <property type="entry name" value="Bacterial exopeptidase dimerisation domain"/>
    <property type="match status" value="1"/>
</dbReference>
<reference evidence="8" key="2">
    <citation type="submission" date="2023-06" db="EMBL/GenBank/DDBJ databases">
        <authorList>
            <consortium name="Lawrence Berkeley National Laboratory"/>
            <person name="Haridas S."/>
            <person name="Hensen N."/>
            <person name="Bonometti L."/>
            <person name="Westerberg I."/>
            <person name="Brannstrom I.O."/>
            <person name="Guillou S."/>
            <person name="Cros-Aarteil S."/>
            <person name="Calhoun S."/>
            <person name="Kuo A."/>
            <person name="Mondo S."/>
            <person name="Pangilinan J."/>
            <person name="Riley R."/>
            <person name="Labutti K."/>
            <person name="Andreopoulos B."/>
            <person name="Lipzen A."/>
            <person name="Chen C."/>
            <person name="Yanf M."/>
            <person name="Daum C."/>
            <person name="Ng V."/>
            <person name="Clum A."/>
            <person name="Steindorff A."/>
            <person name="Ohm R."/>
            <person name="Martin F."/>
            <person name="Silar P."/>
            <person name="Natvig D."/>
            <person name="Lalanne C."/>
            <person name="Gautier V."/>
            <person name="Ament-Velasquez S.L."/>
            <person name="Kruys A."/>
            <person name="Hutchinson M.I."/>
            <person name="Powell A.J."/>
            <person name="Barry K."/>
            <person name="Miller A.N."/>
            <person name="Grigoriev I.V."/>
            <person name="Debuchy R."/>
            <person name="Gladieux P."/>
            <person name="Thoren M.H."/>
            <person name="Johannesson H."/>
        </authorList>
    </citation>
    <scope>NUCLEOTIDE SEQUENCE</scope>
    <source>
        <strain evidence="8">SMH4131-1</strain>
    </source>
</reference>
<keyword evidence="6" id="KW-0732">Signal</keyword>
<feature type="chain" id="PRO_5042143535" description="Peptidase M20 dimerisation domain-containing protein" evidence="6">
    <location>
        <begin position="19"/>
        <end position="377"/>
    </location>
</feature>
<dbReference type="GO" id="GO:0046872">
    <property type="term" value="F:metal ion binding"/>
    <property type="evidence" value="ECO:0007669"/>
    <property type="project" value="UniProtKB-KW"/>
</dbReference>
<dbReference type="PANTHER" id="PTHR43808:SF8">
    <property type="entry name" value="PEPTIDASE M20 DIMERISATION DOMAIN-CONTAINING PROTEIN"/>
    <property type="match status" value="1"/>
</dbReference>
<dbReference type="InterPro" id="IPR011650">
    <property type="entry name" value="Peptidase_M20_dimer"/>
</dbReference>
<dbReference type="AlphaFoldDB" id="A0AAE0IE49"/>
<dbReference type="InterPro" id="IPR050072">
    <property type="entry name" value="Peptidase_M20A"/>
</dbReference>
<evidence type="ECO:0000256" key="3">
    <source>
        <dbReference type="ARBA" id="ARBA00022723"/>
    </source>
</evidence>
<evidence type="ECO:0000256" key="5">
    <source>
        <dbReference type="ARBA" id="ARBA00022833"/>
    </source>
</evidence>
<dbReference type="PANTHER" id="PTHR43808">
    <property type="entry name" value="ACETYLORNITHINE DEACETYLASE"/>
    <property type="match status" value="1"/>
</dbReference>
<evidence type="ECO:0000256" key="1">
    <source>
        <dbReference type="ARBA" id="ARBA00001947"/>
    </source>
</evidence>
<dbReference type="CDD" id="cd05652">
    <property type="entry name" value="M20_ArgE_DapE-like_fungal"/>
    <property type="match status" value="1"/>
</dbReference>
<comment type="similarity">
    <text evidence="2">Belongs to the peptidase M20A family.</text>
</comment>
<dbReference type="InterPro" id="IPR036264">
    <property type="entry name" value="Bact_exopeptidase_dim_dom"/>
</dbReference>
<proteinExistence type="inferred from homology"/>
<dbReference type="Gene3D" id="3.30.70.360">
    <property type="match status" value="1"/>
</dbReference>
<dbReference type="InterPro" id="IPR001261">
    <property type="entry name" value="ArgE/DapE_CS"/>
</dbReference>
<dbReference type="Pfam" id="PF01546">
    <property type="entry name" value="Peptidase_M20"/>
    <property type="match status" value="1"/>
</dbReference>
<name>A0AAE0IE49_9PEZI</name>
<dbReference type="PROSITE" id="PS00758">
    <property type="entry name" value="ARGE_DAPE_CPG2_1"/>
    <property type="match status" value="1"/>
</dbReference>
<evidence type="ECO:0000256" key="6">
    <source>
        <dbReference type="SAM" id="SignalP"/>
    </source>
</evidence>
<keyword evidence="9" id="KW-1185">Reference proteome</keyword>
<comment type="cofactor">
    <cofactor evidence="1">
        <name>Zn(2+)</name>
        <dbReference type="ChEBI" id="CHEBI:29105"/>
    </cofactor>
</comment>
<comment type="caution">
    <text evidence="8">The sequence shown here is derived from an EMBL/GenBank/DDBJ whole genome shotgun (WGS) entry which is preliminary data.</text>
</comment>
<evidence type="ECO:0000259" key="7">
    <source>
        <dbReference type="Pfam" id="PF07687"/>
    </source>
</evidence>
<reference evidence="8" key="1">
    <citation type="journal article" date="2023" name="Mol. Phylogenet. Evol.">
        <title>Genome-scale phylogeny and comparative genomics of the fungal order Sordariales.</title>
        <authorList>
            <person name="Hensen N."/>
            <person name="Bonometti L."/>
            <person name="Westerberg I."/>
            <person name="Brannstrom I.O."/>
            <person name="Guillou S."/>
            <person name="Cros-Aarteil S."/>
            <person name="Calhoun S."/>
            <person name="Haridas S."/>
            <person name="Kuo A."/>
            <person name="Mondo S."/>
            <person name="Pangilinan J."/>
            <person name="Riley R."/>
            <person name="LaButti K."/>
            <person name="Andreopoulos B."/>
            <person name="Lipzen A."/>
            <person name="Chen C."/>
            <person name="Yan M."/>
            <person name="Daum C."/>
            <person name="Ng V."/>
            <person name="Clum A."/>
            <person name="Steindorff A."/>
            <person name="Ohm R.A."/>
            <person name="Martin F."/>
            <person name="Silar P."/>
            <person name="Natvig D.O."/>
            <person name="Lalanne C."/>
            <person name="Gautier V."/>
            <person name="Ament-Velasquez S.L."/>
            <person name="Kruys A."/>
            <person name="Hutchinson M.I."/>
            <person name="Powell A.J."/>
            <person name="Barry K."/>
            <person name="Miller A.N."/>
            <person name="Grigoriev I.V."/>
            <person name="Debuchy R."/>
            <person name="Gladieux P."/>
            <person name="Hiltunen Thoren M."/>
            <person name="Johannesson H."/>
        </authorList>
    </citation>
    <scope>NUCLEOTIDE SEQUENCE</scope>
    <source>
        <strain evidence="8">SMH4131-1</strain>
    </source>
</reference>
<organism evidence="8 9">
    <name type="scientific">Cercophora scortea</name>
    <dbReference type="NCBI Taxonomy" id="314031"/>
    <lineage>
        <taxon>Eukaryota</taxon>
        <taxon>Fungi</taxon>
        <taxon>Dikarya</taxon>
        <taxon>Ascomycota</taxon>
        <taxon>Pezizomycotina</taxon>
        <taxon>Sordariomycetes</taxon>
        <taxon>Sordariomycetidae</taxon>
        <taxon>Sordariales</taxon>
        <taxon>Lasiosphaeriaceae</taxon>
        <taxon>Cercophora</taxon>
    </lineage>
</organism>
<evidence type="ECO:0000256" key="2">
    <source>
        <dbReference type="ARBA" id="ARBA00006247"/>
    </source>
</evidence>
<dbReference type="EMBL" id="JAUEPO010000004">
    <property type="protein sequence ID" value="KAK3323339.1"/>
    <property type="molecule type" value="Genomic_DNA"/>
</dbReference>
<evidence type="ECO:0000256" key="4">
    <source>
        <dbReference type="ARBA" id="ARBA00022801"/>
    </source>
</evidence>
<evidence type="ECO:0000313" key="8">
    <source>
        <dbReference type="EMBL" id="KAK3323339.1"/>
    </source>
</evidence>
<dbReference type="SUPFAM" id="SSF53187">
    <property type="entry name" value="Zn-dependent exopeptidases"/>
    <property type="match status" value="1"/>
</dbReference>
<feature type="signal peptide" evidence="6">
    <location>
        <begin position="1"/>
        <end position="18"/>
    </location>
</feature>
<dbReference type="InterPro" id="IPR002933">
    <property type="entry name" value="Peptidase_M20"/>
</dbReference>
<evidence type="ECO:0000313" key="9">
    <source>
        <dbReference type="Proteomes" id="UP001286456"/>
    </source>
</evidence>
<keyword evidence="4" id="KW-0378">Hydrolase</keyword>
<gene>
    <name evidence="8" type="ORF">B0T19DRAFT_359431</name>
</gene>
<dbReference type="Gene3D" id="3.40.630.10">
    <property type="entry name" value="Zn peptidases"/>
    <property type="match status" value="1"/>
</dbReference>
<keyword evidence="5" id="KW-0862">Zinc</keyword>
<sequence>MKLLLTPYLLLLLPFSLATLPQHPLQTPLSSSSLLTLHKSLVNHPSPTNSEANVTTFLRSYLQTLHPNLTISLQPVSSPTSNRHNLLAYLGSTRKTRVLLTSHLDTVPPFFPYSRHDNTLSGRGSVDAKGSIASQITAFASLLHSHQIHEGDVALLYVVGEETGGDGMAAANDLHLSWDAVIFGEPTELKLARGHKGGLGFTITAKGKAGHSGYPSLGKNAIDILVRALYALQSVDLPSSEVYGATTLTVGTIAGGVAANVIPESAVATVSVRVAAGTPEEIQGLIERAVLTAEPEVELAFSYGIGPVPLDYDIEGFETTVVSYGTDIPRLRGDHKKYLYGPGSILVAHSDHEHLEVEDLEAAVEGYKTLVLECLKR</sequence>